<reference evidence="2 3" key="2">
    <citation type="journal article" date="2017" name="Nature">
        <title>The Apostasia genome and the evolution of orchids.</title>
        <authorList>
            <person name="Zhang G.Q."/>
            <person name="Liu K.W."/>
            <person name="Li Z."/>
            <person name="Lohaus R."/>
            <person name="Hsiao Y.Y."/>
            <person name="Niu S.C."/>
            <person name="Wang J.Y."/>
            <person name="Lin Y.C."/>
            <person name="Xu Q."/>
            <person name="Chen L.J."/>
            <person name="Yoshida K."/>
            <person name="Fujiwara S."/>
            <person name="Wang Z.W."/>
            <person name="Zhang Y.Q."/>
            <person name="Mitsuda N."/>
            <person name="Wang M."/>
            <person name="Liu G.H."/>
            <person name="Pecoraro L."/>
            <person name="Huang H.X."/>
            <person name="Xiao X.J."/>
            <person name="Lin M."/>
            <person name="Wu X.Y."/>
            <person name="Wu W.L."/>
            <person name="Chen Y.Y."/>
            <person name="Chang S.B."/>
            <person name="Sakamoto S."/>
            <person name="Ohme-Takagi M."/>
            <person name="Yagi M."/>
            <person name="Zeng S.J."/>
            <person name="Shen C.Y."/>
            <person name="Yeh C.M."/>
            <person name="Luo Y.B."/>
            <person name="Tsai W.C."/>
            <person name="Van de Peer Y."/>
            <person name="Liu Z.J."/>
        </authorList>
    </citation>
    <scope>NUCLEOTIDE SEQUENCE [LARGE SCALE GENOMIC DNA]</scope>
    <source>
        <tissue evidence="2">The whole plant</tissue>
    </source>
</reference>
<feature type="compositionally biased region" description="Basic and acidic residues" evidence="1">
    <location>
        <begin position="45"/>
        <end position="70"/>
    </location>
</feature>
<proteinExistence type="predicted"/>
<name>A0A2I0VXS2_9ASPA</name>
<dbReference type="AlphaFoldDB" id="A0A2I0VXS2"/>
<gene>
    <name evidence="2" type="ORF">MA16_Dca012874</name>
</gene>
<accession>A0A2I0VXS2</accession>
<evidence type="ECO:0000256" key="1">
    <source>
        <dbReference type="SAM" id="MobiDB-lite"/>
    </source>
</evidence>
<feature type="region of interest" description="Disordered" evidence="1">
    <location>
        <begin position="45"/>
        <end position="73"/>
    </location>
</feature>
<evidence type="ECO:0000313" key="2">
    <source>
        <dbReference type="EMBL" id="PKU68205.1"/>
    </source>
</evidence>
<reference evidence="2 3" key="1">
    <citation type="journal article" date="2016" name="Sci. Rep.">
        <title>The Dendrobium catenatum Lindl. genome sequence provides insights into polysaccharide synthase, floral development and adaptive evolution.</title>
        <authorList>
            <person name="Zhang G.Q."/>
            <person name="Xu Q."/>
            <person name="Bian C."/>
            <person name="Tsai W.C."/>
            <person name="Yeh C.M."/>
            <person name="Liu K.W."/>
            <person name="Yoshida K."/>
            <person name="Zhang L.S."/>
            <person name="Chang S.B."/>
            <person name="Chen F."/>
            <person name="Shi Y."/>
            <person name="Su Y.Y."/>
            <person name="Zhang Y.Q."/>
            <person name="Chen L.J."/>
            <person name="Yin Y."/>
            <person name="Lin M."/>
            <person name="Huang H."/>
            <person name="Deng H."/>
            <person name="Wang Z.W."/>
            <person name="Zhu S.L."/>
            <person name="Zhao X."/>
            <person name="Deng C."/>
            <person name="Niu S.C."/>
            <person name="Huang J."/>
            <person name="Wang M."/>
            <person name="Liu G.H."/>
            <person name="Yang H.J."/>
            <person name="Xiao X.J."/>
            <person name="Hsiao Y.Y."/>
            <person name="Wu W.L."/>
            <person name="Chen Y.Y."/>
            <person name="Mitsuda N."/>
            <person name="Ohme-Takagi M."/>
            <person name="Luo Y.B."/>
            <person name="Van de Peer Y."/>
            <person name="Liu Z.J."/>
        </authorList>
    </citation>
    <scope>NUCLEOTIDE SEQUENCE [LARGE SCALE GENOMIC DNA]</scope>
    <source>
        <tissue evidence="2">The whole plant</tissue>
    </source>
</reference>
<dbReference type="EMBL" id="KZ503118">
    <property type="protein sequence ID" value="PKU68205.1"/>
    <property type="molecule type" value="Genomic_DNA"/>
</dbReference>
<protein>
    <submittedName>
        <fullName evidence="2">Uncharacterized protein</fullName>
    </submittedName>
</protein>
<sequence length="127" mass="14359">MGRGWGRGKEGRCGWRVERGLVDSEGGFIVAGSLRWGFGEGIRRLGGKGDGKKETKENDKTNHEPGRLQETEYGLTFDEDGFTDILQSTFFDVNTRIDHTVDDNRERILEAINEHFEGVEWRISTAP</sequence>
<keyword evidence="3" id="KW-1185">Reference proteome</keyword>
<organism evidence="2 3">
    <name type="scientific">Dendrobium catenatum</name>
    <dbReference type="NCBI Taxonomy" id="906689"/>
    <lineage>
        <taxon>Eukaryota</taxon>
        <taxon>Viridiplantae</taxon>
        <taxon>Streptophyta</taxon>
        <taxon>Embryophyta</taxon>
        <taxon>Tracheophyta</taxon>
        <taxon>Spermatophyta</taxon>
        <taxon>Magnoliopsida</taxon>
        <taxon>Liliopsida</taxon>
        <taxon>Asparagales</taxon>
        <taxon>Orchidaceae</taxon>
        <taxon>Epidendroideae</taxon>
        <taxon>Malaxideae</taxon>
        <taxon>Dendrobiinae</taxon>
        <taxon>Dendrobium</taxon>
    </lineage>
</organism>
<evidence type="ECO:0000313" key="3">
    <source>
        <dbReference type="Proteomes" id="UP000233837"/>
    </source>
</evidence>
<dbReference type="Proteomes" id="UP000233837">
    <property type="component" value="Unassembled WGS sequence"/>
</dbReference>